<keyword evidence="3" id="KW-1185">Reference proteome</keyword>
<dbReference type="InterPro" id="IPR036890">
    <property type="entry name" value="HATPase_C_sf"/>
</dbReference>
<dbReference type="AlphaFoldDB" id="A0A369W142"/>
<dbReference type="RefSeq" id="WP_114646520.1">
    <property type="nucleotide sequence ID" value="NZ_QQNH01000020.1"/>
</dbReference>
<dbReference type="EMBL" id="QQNH01000020">
    <property type="protein sequence ID" value="RDE08248.1"/>
    <property type="molecule type" value="Genomic_DNA"/>
</dbReference>
<dbReference type="Proteomes" id="UP000253759">
    <property type="component" value="Unassembled WGS sequence"/>
</dbReference>
<feature type="domain" description="Histidine phosphotransferase ChpT C-terminal" evidence="1">
    <location>
        <begin position="84"/>
        <end position="205"/>
    </location>
</feature>
<reference evidence="3" key="1">
    <citation type="submission" date="2018-07" db="EMBL/GenBank/DDBJ databases">
        <authorList>
            <person name="Liu B.-T."/>
            <person name="Du Z."/>
        </authorList>
    </citation>
    <scope>NUCLEOTIDE SEQUENCE [LARGE SCALE GENOMIC DNA]</scope>
    <source>
        <strain evidence="3">XYN52</strain>
    </source>
</reference>
<dbReference type="OrthoDB" id="9803702at2"/>
<sequence>MTSIIELSAADLAALLCSRVCHDLINPVGAIGNGLEVLSDPSQTEMQTFAKELIENSARQARAKLEFARLAFGASSTAGTDIDTREAERVSSLLFAGEKADLEWKVAPMLLPKNKAKLMLNMLLIAVAGVPRGGTVTVEVEGEAGRESITITSTGPKTLIPNAVQGLLSGMPEDGSVDARGIQPFYTGLLARESHMGINLVLDGDILRFTADPLPHDID</sequence>
<dbReference type="NCBIfam" id="NF046018">
    <property type="entry name" value="HisPtaseChptBrucRhz"/>
    <property type="match status" value="1"/>
</dbReference>
<dbReference type="GO" id="GO:0016740">
    <property type="term" value="F:transferase activity"/>
    <property type="evidence" value="ECO:0007669"/>
    <property type="project" value="UniProtKB-KW"/>
</dbReference>
<comment type="caution">
    <text evidence="2">The sequence shown here is derived from an EMBL/GenBank/DDBJ whole genome shotgun (WGS) entry which is preliminary data.</text>
</comment>
<evidence type="ECO:0000313" key="3">
    <source>
        <dbReference type="Proteomes" id="UP000253759"/>
    </source>
</evidence>
<evidence type="ECO:0000259" key="1">
    <source>
        <dbReference type="Pfam" id="PF10090"/>
    </source>
</evidence>
<protein>
    <submittedName>
        <fullName evidence="2">Histidine phosphotransferase</fullName>
    </submittedName>
</protein>
<dbReference type="Pfam" id="PF10090">
    <property type="entry name" value="HPTransfase"/>
    <property type="match status" value="1"/>
</dbReference>
<accession>A0A369W142</accession>
<gene>
    <name evidence="2" type="ORF">DVH29_12505</name>
</gene>
<dbReference type="Gene3D" id="3.30.565.10">
    <property type="entry name" value="Histidine kinase-like ATPase, C-terminal domain"/>
    <property type="match status" value="1"/>
</dbReference>
<dbReference type="InterPro" id="IPR018762">
    <property type="entry name" value="ChpT_C"/>
</dbReference>
<evidence type="ECO:0000313" key="2">
    <source>
        <dbReference type="EMBL" id="RDE08248.1"/>
    </source>
</evidence>
<name>A0A369W142_9HYPH</name>
<proteinExistence type="predicted"/>
<organism evidence="2 3">
    <name type="scientific">Pelagibacterium lacus</name>
    <dbReference type="NCBI Taxonomy" id="2282655"/>
    <lineage>
        <taxon>Bacteria</taxon>
        <taxon>Pseudomonadati</taxon>
        <taxon>Pseudomonadota</taxon>
        <taxon>Alphaproteobacteria</taxon>
        <taxon>Hyphomicrobiales</taxon>
        <taxon>Devosiaceae</taxon>
        <taxon>Pelagibacterium</taxon>
    </lineage>
</organism>
<keyword evidence="2" id="KW-0808">Transferase</keyword>
<dbReference type="Gene3D" id="1.10.287.130">
    <property type="match status" value="1"/>
</dbReference>